<protein>
    <submittedName>
        <fullName evidence="1">Uncharacterized protein</fullName>
    </submittedName>
</protein>
<gene>
    <name evidence="1" type="ORF">AK812_SmicGene6769</name>
</gene>
<organism evidence="1 2">
    <name type="scientific">Symbiodinium microadriaticum</name>
    <name type="common">Dinoflagellate</name>
    <name type="synonym">Zooxanthella microadriatica</name>
    <dbReference type="NCBI Taxonomy" id="2951"/>
    <lineage>
        <taxon>Eukaryota</taxon>
        <taxon>Sar</taxon>
        <taxon>Alveolata</taxon>
        <taxon>Dinophyceae</taxon>
        <taxon>Suessiales</taxon>
        <taxon>Symbiodiniaceae</taxon>
        <taxon>Symbiodinium</taxon>
    </lineage>
</organism>
<reference evidence="1 2" key="1">
    <citation type="submission" date="2016-02" db="EMBL/GenBank/DDBJ databases">
        <title>Genome analysis of coral dinoflagellate symbionts highlights evolutionary adaptations to a symbiotic lifestyle.</title>
        <authorList>
            <person name="Aranda M."/>
            <person name="Li Y."/>
            <person name="Liew Y.J."/>
            <person name="Baumgarten S."/>
            <person name="Simakov O."/>
            <person name="Wilson M."/>
            <person name="Piel J."/>
            <person name="Ashoor H."/>
            <person name="Bougouffa S."/>
            <person name="Bajic V.B."/>
            <person name="Ryu T."/>
            <person name="Ravasi T."/>
            <person name="Bayer T."/>
            <person name="Micklem G."/>
            <person name="Kim H."/>
            <person name="Bhak J."/>
            <person name="Lajeunesse T.C."/>
            <person name="Voolstra C.R."/>
        </authorList>
    </citation>
    <scope>NUCLEOTIDE SEQUENCE [LARGE SCALE GENOMIC DNA]</scope>
    <source>
        <strain evidence="1 2">CCMP2467</strain>
    </source>
</reference>
<sequence length="175" mass="19317">MGGLGFYSTAVAVTEFPSSSIAGLVQGLTELREEEASSDPPRLVTALPSQHDAEFLQYKDDGYGGDTKYHPWRYPGQLDPPPGFETGVDGSDFKVLPSLLEQTVWKPGSEALTEECFQRKPLEFVGDKQWLQFGNGFDKSNRLEIKAKRVGGECPGWHFCRIPLLKAVNPQPQAS</sequence>
<dbReference type="EMBL" id="LSRX01000094">
    <property type="protein sequence ID" value="OLQ09594.1"/>
    <property type="molecule type" value="Genomic_DNA"/>
</dbReference>
<evidence type="ECO:0000313" key="2">
    <source>
        <dbReference type="Proteomes" id="UP000186817"/>
    </source>
</evidence>
<dbReference type="AlphaFoldDB" id="A0A1Q9EQ79"/>
<accession>A0A1Q9EQ79</accession>
<name>A0A1Q9EQ79_SYMMI</name>
<comment type="caution">
    <text evidence="1">The sequence shown here is derived from an EMBL/GenBank/DDBJ whole genome shotgun (WGS) entry which is preliminary data.</text>
</comment>
<dbReference type="OrthoDB" id="410699at2759"/>
<dbReference type="Proteomes" id="UP000186817">
    <property type="component" value="Unassembled WGS sequence"/>
</dbReference>
<evidence type="ECO:0000313" key="1">
    <source>
        <dbReference type="EMBL" id="OLQ09594.1"/>
    </source>
</evidence>
<keyword evidence="2" id="KW-1185">Reference proteome</keyword>
<proteinExistence type="predicted"/>